<keyword evidence="2" id="KW-0472">Membrane</keyword>
<organism evidence="7 8">
    <name type="scientific">Natrialba asiatica (strain ATCC 700177 / DSM 12278 / JCM 9576 / FERM P-10747 / NBRC 102637 / 172P1)</name>
    <dbReference type="NCBI Taxonomy" id="29540"/>
    <lineage>
        <taxon>Archaea</taxon>
        <taxon>Methanobacteriati</taxon>
        <taxon>Methanobacteriota</taxon>
        <taxon>Stenosarchaea group</taxon>
        <taxon>Halobacteria</taxon>
        <taxon>Halobacteriales</taxon>
        <taxon>Natrialbaceae</taxon>
        <taxon>Natrialba</taxon>
    </lineage>
</organism>
<name>M0AWW9_NATA1</name>
<feature type="compositionally biased region" description="Polar residues" evidence="5">
    <location>
        <begin position="1"/>
        <end position="17"/>
    </location>
</feature>
<proteinExistence type="predicted"/>
<feature type="compositionally biased region" description="Low complexity" evidence="5">
    <location>
        <begin position="22"/>
        <end position="37"/>
    </location>
</feature>
<evidence type="ECO:0000256" key="4">
    <source>
        <dbReference type="ARBA" id="ARBA00022840"/>
    </source>
</evidence>
<evidence type="ECO:0000259" key="6">
    <source>
        <dbReference type="PROSITE" id="PS50893"/>
    </source>
</evidence>
<dbReference type="InterPro" id="IPR003593">
    <property type="entry name" value="AAA+_ATPase"/>
</dbReference>
<keyword evidence="3" id="KW-0547">Nucleotide-binding</keyword>
<dbReference type="Pfam" id="PF00005">
    <property type="entry name" value="ABC_tran"/>
    <property type="match status" value="1"/>
</dbReference>
<keyword evidence="4" id="KW-0067">ATP-binding</keyword>
<dbReference type="PANTHER" id="PTHR43423">
    <property type="entry name" value="ABC TRANSPORTER I FAMILY MEMBER 17"/>
    <property type="match status" value="1"/>
</dbReference>
<dbReference type="GO" id="GO:0005315">
    <property type="term" value="F:phosphate transmembrane transporter activity"/>
    <property type="evidence" value="ECO:0007669"/>
    <property type="project" value="InterPro"/>
</dbReference>
<gene>
    <name evidence="7" type="ORF">C481_06447</name>
</gene>
<dbReference type="InterPro" id="IPR003439">
    <property type="entry name" value="ABC_transporter-like_ATP-bd"/>
</dbReference>
<keyword evidence="2" id="KW-1003">Cell membrane</keyword>
<dbReference type="eggNOG" id="arCOG00923">
    <property type="taxonomic scope" value="Archaea"/>
</dbReference>
<dbReference type="PATRIC" id="fig|29540.5.peg.1309"/>
<evidence type="ECO:0000256" key="5">
    <source>
        <dbReference type="SAM" id="MobiDB-lite"/>
    </source>
</evidence>
<evidence type="ECO:0000256" key="2">
    <source>
        <dbReference type="ARBA" id="ARBA00022475"/>
    </source>
</evidence>
<dbReference type="InterPro" id="IPR017871">
    <property type="entry name" value="ABC_transporter-like_CS"/>
</dbReference>
<feature type="domain" description="ABC transporter" evidence="6">
    <location>
        <begin position="38"/>
        <end position="284"/>
    </location>
</feature>
<dbReference type="GO" id="GO:0035435">
    <property type="term" value="P:phosphate ion transmembrane transport"/>
    <property type="evidence" value="ECO:0007669"/>
    <property type="project" value="InterPro"/>
</dbReference>
<dbReference type="CDD" id="cd03260">
    <property type="entry name" value="ABC_PstB_phosphate_transporter"/>
    <property type="match status" value="1"/>
</dbReference>
<dbReference type="GO" id="GO:0016887">
    <property type="term" value="F:ATP hydrolysis activity"/>
    <property type="evidence" value="ECO:0007669"/>
    <property type="project" value="InterPro"/>
</dbReference>
<reference evidence="7 8" key="1">
    <citation type="journal article" date="2014" name="PLoS Genet.">
        <title>Phylogenetically driven sequencing of extremely halophilic archaea reveals strategies for static and dynamic osmo-response.</title>
        <authorList>
            <person name="Becker E.A."/>
            <person name="Seitzer P.M."/>
            <person name="Tritt A."/>
            <person name="Larsen D."/>
            <person name="Krusor M."/>
            <person name="Yao A.I."/>
            <person name="Wu D."/>
            <person name="Madern D."/>
            <person name="Eisen J.A."/>
            <person name="Darling A.E."/>
            <person name="Facciotti M.T."/>
        </authorList>
    </citation>
    <scope>NUCLEOTIDE SEQUENCE [LARGE SCALE GENOMIC DNA]</scope>
    <source>
        <strain evidence="7 8">DSM 12278</strain>
    </source>
</reference>
<protein>
    <submittedName>
        <fullName evidence="7">Phosphate-transporting ATPase</fullName>
    </submittedName>
</protein>
<evidence type="ECO:0000313" key="7">
    <source>
        <dbReference type="EMBL" id="ELZ02822.1"/>
    </source>
</evidence>
<keyword evidence="1" id="KW-0813">Transport</keyword>
<dbReference type="PANTHER" id="PTHR43423:SF1">
    <property type="entry name" value="ABC TRANSPORTER I FAMILY MEMBER 17"/>
    <property type="match status" value="1"/>
</dbReference>
<feature type="region of interest" description="Disordered" evidence="5">
    <location>
        <begin position="1"/>
        <end position="37"/>
    </location>
</feature>
<evidence type="ECO:0000256" key="3">
    <source>
        <dbReference type="ARBA" id="ARBA00022741"/>
    </source>
</evidence>
<dbReference type="EMBL" id="AOIO01000020">
    <property type="protein sequence ID" value="ELZ02822.1"/>
    <property type="molecule type" value="Genomic_DNA"/>
</dbReference>
<comment type="caution">
    <text evidence="7">The sequence shown here is derived from an EMBL/GenBank/DDBJ whole genome shotgun (WGS) entry which is preliminary data.</text>
</comment>
<dbReference type="SMART" id="SM00382">
    <property type="entry name" value="AAA"/>
    <property type="match status" value="1"/>
</dbReference>
<dbReference type="InterPro" id="IPR005670">
    <property type="entry name" value="PstB-like"/>
</dbReference>
<dbReference type="PROSITE" id="PS50893">
    <property type="entry name" value="ABC_TRANSPORTER_2"/>
    <property type="match status" value="1"/>
</dbReference>
<dbReference type="InterPro" id="IPR027417">
    <property type="entry name" value="P-loop_NTPase"/>
</dbReference>
<evidence type="ECO:0000313" key="8">
    <source>
        <dbReference type="Proteomes" id="UP000011554"/>
    </source>
</evidence>
<sequence>MTMDESATASRDASSGRTVDDPSSTTTSTSTATSTPTLRAVDIQHGYGSETVLETVSLSIDAGEVVAIIGPSGVGKTTLLRLLALFEQPRDGALEYDGTDVWEITTQQRLAFRRRIGMVFQDASLFDASVRRNAEYGLHVRQSWIDRLRREFADLVGLRDGTSEALEALDVVGLADELDRHASSLSGGEAQRVAFARALAFDPDVLLLDEPTSDLDPRNTAVIEDAVREASERGIGVAIATHDMNQARRVADRVAVLLGDGIIEVGETKTMFEDPEDPRTRKFIDGELIY</sequence>
<dbReference type="AlphaFoldDB" id="M0AWW9"/>
<dbReference type="Gene3D" id="3.40.50.300">
    <property type="entry name" value="P-loop containing nucleotide triphosphate hydrolases"/>
    <property type="match status" value="1"/>
</dbReference>
<accession>M0AWW9</accession>
<evidence type="ECO:0000256" key="1">
    <source>
        <dbReference type="ARBA" id="ARBA00022448"/>
    </source>
</evidence>
<dbReference type="SUPFAM" id="SSF52540">
    <property type="entry name" value="P-loop containing nucleoside triphosphate hydrolases"/>
    <property type="match status" value="1"/>
</dbReference>
<dbReference type="GO" id="GO:0016020">
    <property type="term" value="C:membrane"/>
    <property type="evidence" value="ECO:0007669"/>
    <property type="project" value="InterPro"/>
</dbReference>
<dbReference type="PROSITE" id="PS00211">
    <property type="entry name" value="ABC_TRANSPORTER_1"/>
    <property type="match status" value="1"/>
</dbReference>
<dbReference type="GO" id="GO:0005524">
    <property type="term" value="F:ATP binding"/>
    <property type="evidence" value="ECO:0007669"/>
    <property type="project" value="UniProtKB-KW"/>
</dbReference>
<dbReference type="Proteomes" id="UP000011554">
    <property type="component" value="Unassembled WGS sequence"/>
</dbReference>
<keyword evidence="8" id="KW-1185">Reference proteome</keyword>
<dbReference type="STRING" id="29540.C481_06447"/>